<dbReference type="InterPro" id="IPR012460">
    <property type="entry name" value="DUF1667"/>
</dbReference>
<evidence type="ECO:0000313" key="1">
    <source>
        <dbReference type="EMBL" id="PWJ96435.1"/>
    </source>
</evidence>
<dbReference type="EMBL" id="QGGI01000001">
    <property type="protein sequence ID" value="PWJ96435.1"/>
    <property type="molecule type" value="Genomic_DNA"/>
</dbReference>
<accession>A0AA45HJT9</accession>
<keyword evidence="2" id="KW-1185">Reference proteome</keyword>
<dbReference type="SUPFAM" id="SSF160148">
    <property type="entry name" value="CPE0013-like"/>
    <property type="match status" value="1"/>
</dbReference>
<dbReference type="Pfam" id="PF07892">
    <property type="entry name" value="DUF1667"/>
    <property type="match status" value="1"/>
</dbReference>
<dbReference type="PANTHER" id="PTHR39450">
    <property type="entry name" value="MOLYBDOPTERIN OXIDOREDUCTASE, 4FE-4S CLUSTER-BINDING SUBUNIT"/>
    <property type="match status" value="1"/>
</dbReference>
<sequence>MVKLTCIVCPNSCELNIEKEKNEYIITGNKCKRGYYFALNELKDPRRTICTTIKTIFKDKPRLSVKTNSEVPKNKIFEIMQNINKFILKEKIEPGSIVLKNVCNTGVDIITTDEIE</sequence>
<comment type="caution">
    <text evidence="1">The sequence shown here is derived from an EMBL/GenBank/DDBJ whole genome shotgun (WGS) entry which is preliminary data.</text>
</comment>
<reference evidence="1 2" key="1">
    <citation type="submission" date="2018-05" db="EMBL/GenBank/DDBJ databases">
        <title>Genomic Encyclopedia of Type Strains, Phase IV (KMG-IV): sequencing the most valuable type-strain genomes for metagenomic binning, comparative biology and taxonomic classification.</title>
        <authorList>
            <person name="Goeker M."/>
        </authorList>
    </citation>
    <scope>NUCLEOTIDE SEQUENCE [LARGE SCALE GENOMIC DNA]</scope>
    <source>
        <strain evidence="1 2">DSM 24906</strain>
    </source>
</reference>
<evidence type="ECO:0000313" key="2">
    <source>
        <dbReference type="Proteomes" id="UP000245921"/>
    </source>
</evidence>
<dbReference type="PANTHER" id="PTHR39450:SF1">
    <property type="entry name" value="DUF1667 DOMAIN-CONTAINING PROTEIN"/>
    <property type="match status" value="1"/>
</dbReference>
<gene>
    <name evidence="1" type="ORF">C7380_1016</name>
</gene>
<dbReference type="Gene3D" id="3.10.530.10">
    <property type="entry name" value="CPE0013-like"/>
    <property type="match status" value="1"/>
</dbReference>
<dbReference type="Proteomes" id="UP000245921">
    <property type="component" value="Unassembled WGS sequence"/>
</dbReference>
<organism evidence="1 2">
    <name type="scientific">Oceanotoga teriensis</name>
    <dbReference type="NCBI Taxonomy" id="515440"/>
    <lineage>
        <taxon>Bacteria</taxon>
        <taxon>Thermotogati</taxon>
        <taxon>Thermotogota</taxon>
        <taxon>Thermotogae</taxon>
        <taxon>Petrotogales</taxon>
        <taxon>Petrotogaceae</taxon>
        <taxon>Oceanotoga</taxon>
    </lineage>
</organism>
<dbReference type="AlphaFoldDB" id="A0AA45HJT9"/>
<name>A0AA45HJT9_9BACT</name>
<proteinExistence type="predicted"/>
<dbReference type="InterPro" id="IPR036593">
    <property type="entry name" value="CPE0013-like_sf"/>
</dbReference>
<protein>
    <submittedName>
        <fullName evidence="1">CxxC motif-containing protein</fullName>
    </submittedName>
</protein>